<dbReference type="EMBL" id="CAJNOL010000724">
    <property type="protein sequence ID" value="CAF1178403.1"/>
    <property type="molecule type" value="Genomic_DNA"/>
</dbReference>
<dbReference type="CDD" id="cd03506">
    <property type="entry name" value="Delta6-FADS-like"/>
    <property type="match status" value="1"/>
</dbReference>
<keyword evidence="4" id="KW-1185">Reference proteome</keyword>
<dbReference type="PANTHER" id="PTHR19353">
    <property type="entry name" value="FATTY ACID DESATURASE 2"/>
    <property type="match status" value="1"/>
</dbReference>
<dbReference type="Pfam" id="PF00173">
    <property type="entry name" value="Cyt-b5"/>
    <property type="match status" value="1"/>
</dbReference>
<reference evidence="3" key="1">
    <citation type="submission" date="2021-02" db="EMBL/GenBank/DDBJ databases">
        <authorList>
            <person name="Nowell W R."/>
        </authorList>
    </citation>
    <scope>NUCLEOTIDE SEQUENCE</scope>
</reference>
<evidence type="ECO:0000313" key="3">
    <source>
        <dbReference type="EMBL" id="CAF1178403.1"/>
    </source>
</evidence>
<proteinExistence type="predicted"/>
<organism evidence="3 4">
    <name type="scientific">Rotaria sordida</name>
    <dbReference type="NCBI Taxonomy" id="392033"/>
    <lineage>
        <taxon>Eukaryota</taxon>
        <taxon>Metazoa</taxon>
        <taxon>Spiralia</taxon>
        <taxon>Gnathifera</taxon>
        <taxon>Rotifera</taxon>
        <taxon>Eurotatoria</taxon>
        <taxon>Bdelloidea</taxon>
        <taxon>Philodinida</taxon>
        <taxon>Philodinidae</taxon>
        <taxon>Rotaria</taxon>
    </lineage>
</organism>
<dbReference type="InterPro" id="IPR012171">
    <property type="entry name" value="Fatty_acid_desaturase"/>
</dbReference>
<dbReference type="Pfam" id="PF00487">
    <property type="entry name" value="FA_desaturase"/>
    <property type="match status" value="1"/>
</dbReference>
<dbReference type="InterPro" id="IPR005804">
    <property type="entry name" value="FA_desaturase_dom"/>
</dbReference>
<dbReference type="GO" id="GO:0016020">
    <property type="term" value="C:membrane"/>
    <property type="evidence" value="ECO:0007669"/>
    <property type="project" value="TreeGrafter"/>
</dbReference>
<accession>A0A814UKM1</accession>
<dbReference type="GO" id="GO:0042759">
    <property type="term" value="P:long-chain fatty acid biosynthetic process"/>
    <property type="evidence" value="ECO:0007669"/>
    <property type="project" value="UniProtKB-ARBA"/>
</dbReference>
<feature type="transmembrane region" description="Helical" evidence="1">
    <location>
        <begin position="286"/>
        <end position="304"/>
    </location>
</feature>
<dbReference type="AlphaFoldDB" id="A0A814UKM1"/>
<dbReference type="Gene3D" id="3.10.120.10">
    <property type="entry name" value="Cytochrome b5-like heme/steroid binding domain"/>
    <property type="match status" value="1"/>
</dbReference>
<dbReference type="InterPro" id="IPR001199">
    <property type="entry name" value="Cyt_B5-like_heme/steroid-bd"/>
</dbReference>
<dbReference type="Proteomes" id="UP000663870">
    <property type="component" value="Unassembled WGS sequence"/>
</dbReference>
<keyword evidence="1" id="KW-1133">Transmembrane helix</keyword>
<feature type="transmembrane region" description="Helical" evidence="1">
    <location>
        <begin position="179"/>
        <end position="198"/>
    </location>
</feature>
<sequence>MAPNSEIDRHICTSTNSIESTINITDRLYLFINEQWYDLTHWQYIHPGGSEILQNLNRQDATDIFYSLHSKEAIKKLSYLKPCSSLHIQFMLPIIESTNLTLSFRKLRENLIHNGYFNRSIFWELFYYLSVYILCLFGTFCHFYWNYHFLAIIIIGFGMQQAGWIEHDYIHGRSIWMRWFGRILSGSINGFSLTWWSHKHNTHHIYMNNIDIDTDPIFHLFFPSKKDKNIWFRSYQHWYFIPVYSLLYLSWRWQSFQYSFNTLKYFELILMLLNYIWLYILGWQVAFGSILISSLLVSCIITTIHQSKKILIDSHYSFVEKQFLTTRNVYCNNFFMEWLWGGMQYQLEHHLFPIMPKYNYAKIRPILQKWTKENGIHYRCENVWSIWYRNYLRLKYFTNQIKNT</sequence>
<evidence type="ECO:0000256" key="1">
    <source>
        <dbReference type="SAM" id="Phobius"/>
    </source>
</evidence>
<dbReference type="PROSITE" id="PS50255">
    <property type="entry name" value="CYTOCHROME_B5_2"/>
    <property type="match status" value="1"/>
</dbReference>
<dbReference type="PANTHER" id="PTHR19353:SF19">
    <property type="entry name" value="DELTA(5) FATTY ACID DESATURASE C-RELATED"/>
    <property type="match status" value="1"/>
</dbReference>
<gene>
    <name evidence="3" type="ORF">JXQ802_LOCUS23202</name>
</gene>
<keyword evidence="1" id="KW-0812">Transmembrane</keyword>
<dbReference type="GO" id="GO:0016717">
    <property type="term" value="F:oxidoreductase activity, acting on paired donors, with oxidation of a pair of donors resulting in the reduction of molecular oxygen to two molecules of water"/>
    <property type="evidence" value="ECO:0007669"/>
    <property type="project" value="TreeGrafter"/>
</dbReference>
<dbReference type="SUPFAM" id="SSF55856">
    <property type="entry name" value="Cytochrome b5-like heme/steroid binding domain"/>
    <property type="match status" value="1"/>
</dbReference>
<protein>
    <recommendedName>
        <fullName evidence="2">Cytochrome b5 heme-binding domain-containing protein</fullName>
    </recommendedName>
</protein>
<dbReference type="InterPro" id="IPR036400">
    <property type="entry name" value="Cyt_B5-like_heme/steroid_sf"/>
</dbReference>
<feature type="transmembrane region" description="Helical" evidence="1">
    <location>
        <begin position="151"/>
        <end position="167"/>
    </location>
</feature>
<name>A0A814UKM1_9BILA</name>
<feature type="domain" description="Cytochrome b5 heme-binding" evidence="2">
    <location>
        <begin position="1"/>
        <end position="96"/>
    </location>
</feature>
<evidence type="ECO:0000313" key="4">
    <source>
        <dbReference type="Proteomes" id="UP000663870"/>
    </source>
</evidence>
<evidence type="ECO:0000259" key="2">
    <source>
        <dbReference type="PROSITE" id="PS50255"/>
    </source>
</evidence>
<dbReference type="PIRSF" id="PIRSF015921">
    <property type="entry name" value="FA_sphinglp_des"/>
    <property type="match status" value="1"/>
</dbReference>
<dbReference type="GO" id="GO:0006636">
    <property type="term" value="P:unsaturated fatty acid biosynthetic process"/>
    <property type="evidence" value="ECO:0007669"/>
    <property type="project" value="UniProtKB-ARBA"/>
</dbReference>
<feature type="transmembrane region" description="Helical" evidence="1">
    <location>
        <begin position="125"/>
        <end position="145"/>
    </location>
</feature>
<keyword evidence="1" id="KW-0472">Membrane</keyword>
<feature type="transmembrane region" description="Helical" evidence="1">
    <location>
        <begin position="235"/>
        <end position="251"/>
    </location>
</feature>
<comment type="caution">
    <text evidence="3">The sequence shown here is derived from an EMBL/GenBank/DDBJ whole genome shotgun (WGS) entry which is preliminary data.</text>
</comment>